<keyword evidence="10" id="KW-1185">Reference proteome</keyword>
<dbReference type="SUPFAM" id="SSF50494">
    <property type="entry name" value="Trypsin-like serine proteases"/>
    <property type="match status" value="1"/>
</dbReference>
<dbReference type="PROSITE" id="PS00134">
    <property type="entry name" value="TRYPSIN_HIS"/>
    <property type="match status" value="1"/>
</dbReference>
<evidence type="ECO:0000313" key="10">
    <source>
        <dbReference type="Proteomes" id="UP000770717"/>
    </source>
</evidence>
<dbReference type="InterPro" id="IPR001254">
    <property type="entry name" value="Trypsin_dom"/>
</dbReference>
<dbReference type="PANTHER" id="PTHR24271:SF47">
    <property type="entry name" value="KALLIKREIN-1"/>
    <property type="match status" value="1"/>
</dbReference>
<evidence type="ECO:0000256" key="3">
    <source>
        <dbReference type="ARBA" id="ARBA00022801"/>
    </source>
</evidence>
<evidence type="ECO:0000313" key="9">
    <source>
        <dbReference type="EMBL" id="KAG9473473.1"/>
    </source>
</evidence>
<keyword evidence="3 6" id="KW-0378">Hydrolase</keyword>
<sequence>MSLLLVAALLGAVVDGRSYDRIIGGFECVPHSQPWQVSLYYFDEFICGGVLIKENWVLTAAHCKQPSLQIRLGEHNIEEYKGTEQFTYADKICPHSGFNARTYDNDIMLLKLHSPVTLDENVQTIELHCPLPPPGTSCLASGWGSTSSPEQTYPAALQCVNLEMIADDICKEAYTGEITDNMFCAGVMEGWKDTCQGDSGGPLVCNSKLSGITSWGNIPCAQPNLPGVYTRLCNYLDWIKDTIVNGDCLP</sequence>
<dbReference type="InterPro" id="IPR033116">
    <property type="entry name" value="TRYPSIN_SER"/>
</dbReference>
<proteinExistence type="inferred from homology"/>
<dbReference type="GO" id="GO:0030141">
    <property type="term" value="C:secretory granule"/>
    <property type="evidence" value="ECO:0007669"/>
    <property type="project" value="TreeGrafter"/>
</dbReference>
<reference evidence="9" key="1">
    <citation type="thesis" date="2020" institute="ProQuest LLC" country="789 East Eisenhower Parkway, Ann Arbor, MI, USA">
        <title>Comparative Genomics and Chromosome Evolution.</title>
        <authorList>
            <person name="Mudd A.B."/>
        </authorList>
    </citation>
    <scope>NUCLEOTIDE SEQUENCE</scope>
    <source>
        <strain evidence="9">HN-11 Male</strain>
        <tissue evidence="9">Kidney and liver</tissue>
    </source>
</reference>
<organism evidence="9 10">
    <name type="scientific">Eleutherodactylus coqui</name>
    <name type="common">Puerto Rican coqui</name>
    <dbReference type="NCBI Taxonomy" id="57060"/>
    <lineage>
        <taxon>Eukaryota</taxon>
        <taxon>Metazoa</taxon>
        <taxon>Chordata</taxon>
        <taxon>Craniata</taxon>
        <taxon>Vertebrata</taxon>
        <taxon>Euteleostomi</taxon>
        <taxon>Amphibia</taxon>
        <taxon>Batrachia</taxon>
        <taxon>Anura</taxon>
        <taxon>Neobatrachia</taxon>
        <taxon>Hyloidea</taxon>
        <taxon>Eleutherodactylidae</taxon>
        <taxon>Eleutherodactylinae</taxon>
        <taxon>Eleutherodactylus</taxon>
        <taxon>Eleutherodactylus</taxon>
    </lineage>
</organism>
<dbReference type="Pfam" id="PF00089">
    <property type="entry name" value="Trypsin"/>
    <property type="match status" value="1"/>
</dbReference>
<dbReference type="InterPro" id="IPR001314">
    <property type="entry name" value="Peptidase_S1A"/>
</dbReference>
<dbReference type="FunFam" id="2.40.10.10:FF:000021">
    <property type="entry name" value="Kallikrein 1"/>
    <property type="match status" value="1"/>
</dbReference>
<keyword evidence="4 6" id="KW-0720">Serine protease</keyword>
<keyword evidence="7" id="KW-0732">Signal</keyword>
<dbReference type="CDD" id="cd00190">
    <property type="entry name" value="Tryp_SPc"/>
    <property type="match status" value="1"/>
</dbReference>
<evidence type="ECO:0000256" key="6">
    <source>
        <dbReference type="RuleBase" id="RU363034"/>
    </source>
</evidence>
<dbReference type="InterPro" id="IPR043504">
    <property type="entry name" value="Peptidase_S1_PA_chymotrypsin"/>
</dbReference>
<evidence type="ECO:0000256" key="7">
    <source>
        <dbReference type="SAM" id="SignalP"/>
    </source>
</evidence>
<gene>
    <name evidence="9" type="ORF">GDO78_013587</name>
</gene>
<dbReference type="Gene3D" id="2.40.10.10">
    <property type="entry name" value="Trypsin-like serine proteases"/>
    <property type="match status" value="2"/>
</dbReference>
<accession>A0A8J6EQT9</accession>
<dbReference type="PANTHER" id="PTHR24271">
    <property type="entry name" value="KALLIKREIN-RELATED"/>
    <property type="match status" value="1"/>
</dbReference>
<keyword evidence="2 6" id="KW-0645">Protease</keyword>
<dbReference type="InterPro" id="IPR009003">
    <property type="entry name" value="Peptidase_S1_PA"/>
</dbReference>
<dbReference type="Proteomes" id="UP000770717">
    <property type="component" value="Unassembled WGS sequence"/>
</dbReference>
<feature type="signal peptide" evidence="7">
    <location>
        <begin position="1"/>
        <end position="16"/>
    </location>
</feature>
<dbReference type="PROSITE" id="PS50240">
    <property type="entry name" value="TRYPSIN_DOM"/>
    <property type="match status" value="1"/>
</dbReference>
<evidence type="ECO:0000256" key="5">
    <source>
        <dbReference type="ARBA" id="ARBA00023157"/>
    </source>
</evidence>
<evidence type="ECO:0000259" key="8">
    <source>
        <dbReference type="PROSITE" id="PS50240"/>
    </source>
</evidence>
<protein>
    <recommendedName>
        <fullName evidence="8">Peptidase S1 domain-containing protein</fullName>
    </recommendedName>
</protein>
<dbReference type="FunFam" id="2.40.10.10:FF:000010">
    <property type="entry name" value="Kallikrein related peptidase 11"/>
    <property type="match status" value="1"/>
</dbReference>
<dbReference type="GO" id="GO:0004252">
    <property type="term" value="F:serine-type endopeptidase activity"/>
    <property type="evidence" value="ECO:0007669"/>
    <property type="project" value="InterPro"/>
</dbReference>
<evidence type="ECO:0000256" key="1">
    <source>
        <dbReference type="ARBA" id="ARBA00009228"/>
    </source>
</evidence>
<keyword evidence="5" id="KW-1015">Disulfide bond</keyword>
<dbReference type="PRINTS" id="PR00722">
    <property type="entry name" value="CHYMOTRYPSIN"/>
</dbReference>
<evidence type="ECO:0000256" key="2">
    <source>
        <dbReference type="ARBA" id="ARBA00022670"/>
    </source>
</evidence>
<comment type="similarity">
    <text evidence="1">Belongs to the peptidase S1 family. Snake venom subfamily.</text>
</comment>
<feature type="domain" description="Peptidase S1" evidence="8">
    <location>
        <begin position="22"/>
        <end position="244"/>
    </location>
</feature>
<dbReference type="PROSITE" id="PS00135">
    <property type="entry name" value="TRYPSIN_SER"/>
    <property type="match status" value="1"/>
</dbReference>
<dbReference type="InterPro" id="IPR018114">
    <property type="entry name" value="TRYPSIN_HIS"/>
</dbReference>
<dbReference type="AlphaFoldDB" id="A0A8J6EQT9"/>
<evidence type="ECO:0000256" key="4">
    <source>
        <dbReference type="ARBA" id="ARBA00022825"/>
    </source>
</evidence>
<dbReference type="GO" id="GO:0006508">
    <property type="term" value="P:proteolysis"/>
    <property type="evidence" value="ECO:0007669"/>
    <property type="project" value="UniProtKB-KW"/>
</dbReference>
<dbReference type="OrthoDB" id="546450at2759"/>
<comment type="caution">
    <text evidence="9">The sequence shown here is derived from an EMBL/GenBank/DDBJ whole genome shotgun (WGS) entry which is preliminary data.</text>
</comment>
<dbReference type="SMART" id="SM00020">
    <property type="entry name" value="Tryp_SPc"/>
    <property type="match status" value="1"/>
</dbReference>
<dbReference type="EMBL" id="WNTK01000014">
    <property type="protein sequence ID" value="KAG9473473.1"/>
    <property type="molecule type" value="Genomic_DNA"/>
</dbReference>
<feature type="chain" id="PRO_5035296321" description="Peptidase S1 domain-containing protein" evidence="7">
    <location>
        <begin position="17"/>
        <end position="250"/>
    </location>
</feature>
<name>A0A8J6EQT9_ELECQ</name>